<name>A0ABX2B3B9_9BACT</name>
<evidence type="ECO:0000259" key="2">
    <source>
        <dbReference type="Pfam" id="PF03733"/>
    </source>
</evidence>
<feature type="transmembrane region" description="Helical" evidence="1">
    <location>
        <begin position="34"/>
        <end position="53"/>
    </location>
</feature>
<dbReference type="InterPro" id="IPR052937">
    <property type="entry name" value="Inner_membrane_protein"/>
</dbReference>
<accession>A0ABX2B3B9</accession>
<keyword evidence="1" id="KW-0812">Transmembrane</keyword>
<dbReference type="PANTHER" id="PTHR42903:SF1">
    <property type="entry name" value="INNER MEMBRANE PROTEIN YCCF"/>
    <property type="match status" value="1"/>
</dbReference>
<feature type="domain" description="Inner membrane component" evidence="2">
    <location>
        <begin position="4"/>
        <end position="55"/>
    </location>
</feature>
<sequence>MKTFGNIIWHFPFFGFAMSLITAIGGLIWCLTVIGIPIGLGLFQLSLFYLAPFTKRMVSQQDLILLTGEEQATAVKWWFTVIRILFFPFGCLAAFASALHIGIQFISIIGIPCAMAEAKALSTIFNPINKRCVPLAIAEEIDRRKNNIMLNKYKEPETHVSSIA</sequence>
<gene>
    <name evidence="3" type="ORF">HPS54_05140</name>
</gene>
<protein>
    <recommendedName>
        <fullName evidence="2">Inner membrane component domain-containing protein</fullName>
    </recommendedName>
</protein>
<comment type="caution">
    <text evidence="3">The sequence shown here is derived from an EMBL/GenBank/DDBJ whole genome shotgun (WGS) entry which is preliminary data.</text>
</comment>
<keyword evidence="1" id="KW-0472">Membrane</keyword>
<reference evidence="3 4" key="1">
    <citation type="submission" date="2020-05" db="EMBL/GenBank/DDBJ databases">
        <title>Distinct polysaccharide utilization as determinants for interspecies competition between intestinal Prevotella spp.</title>
        <authorList>
            <person name="Galvez E.J.C."/>
            <person name="Iljazovic A."/>
            <person name="Strowig T."/>
        </authorList>
    </citation>
    <scope>NUCLEOTIDE SEQUENCE [LARGE SCALE GENOMIC DNA]</scope>
    <source>
        <strain evidence="3 4">PCHR</strain>
    </source>
</reference>
<dbReference type="Pfam" id="PF03733">
    <property type="entry name" value="YccF"/>
    <property type="match status" value="1"/>
</dbReference>
<evidence type="ECO:0000313" key="4">
    <source>
        <dbReference type="Proteomes" id="UP000820977"/>
    </source>
</evidence>
<dbReference type="EMBL" id="JABKKJ010000005">
    <property type="protein sequence ID" value="NPE24907.1"/>
    <property type="molecule type" value="Genomic_DNA"/>
</dbReference>
<keyword evidence="1" id="KW-1133">Transmembrane helix</keyword>
<evidence type="ECO:0000313" key="3">
    <source>
        <dbReference type="EMBL" id="NPE24907.1"/>
    </source>
</evidence>
<proteinExistence type="predicted"/>
<evidence type="ECO:0000256" key="1">
    <source>
        <dbReference type="SAM" id="Phobius"/>
    </source>
</evidence>
<dbReference type="InterPro" id="IPR005185">
    <property type="entry name" value="YccF"/>
</dbReference>
<feature type="transmembrane region" description="Helical" evidence="1">
    <location>
        <begin position="74"/>
        <end position="95"/>
    </location>
</feature>
<organism evidence="3 4">
    <name type="scientific">Xylanibacter caecicola</name>
    <dbReference type="NCBI Taxonomy" id="2736294"/>
    <lineage>
        <taxon>Bacteria</taxon>
        <taxon>Pseudomonadati</taxon>
        <taxon>Bacteroidota</taxon>
        <taxon>Bacteroidia</taxon>
        <taxon>Bacteroidales</taxon>
        <taxon>Prevotellaceae</taxon>
        <taxon>Xylanibacter</taxon>
    </lineage>
</organism>
<keyword evidence="4" id="KW-1185">Reference proteome</keyword>
<dbReference type="RefSeq" id="WP_216653038.1">
    <property type="nucleotide sequence ID" value="NZ_CASYYZ010000161.1"/>
</dbReference>
<feature type="transmembrane region" description="Helical" evidence="1">
    <location>
        <begin position="7"/>
        <end position="28"/>
    </location>
</feature>
<dbReference type="PANTHER" id="PTHR42903">
    <property type="entry name" value="INNER MEMBRANE PROTEIN YCCF"/>
    <property type="match status" value="1"/>
</dbReference>
<dbReference type="Proteomes" id="UP000820977">
    <property type="component" value="Unassembled WGS sequence"/>
</dbReference>